<keyword evidence="1" id="KW-0833">Ubl conjugation pathway</keyword>
<evidence type="ECO:0000313" key="4">
    <source>
        <dbReference type="Proteomes" id="UP000789901"/>
    </source>
</evidence>
<dbReference type="SUPFAM" id="SSF54495">
    <property type="entry name" value="UBC-like"/>
    <property type="match status" value="1"/>
</dbReference>
<dbReference type="EMBL" id="CAJVQB010009398">
    <property type="protein sequence ID" value="CAG8729733.1"/>
    <property type="molecule type" value="Genomic_DNA"/>
</dbReference>
<dbReference type="Gene3D" id="3.10.110.10">
    <property type="entry name" value="Ubiquitin Conjugating Enzyme"/>
    <property type="match status" value="1"/>
</dbReference>
<evidence type="ECO:0000259" key="2">
    <source>
        <dbReference type="PROSITE" id="PS50127"/>
    </source>
</evidence>
<reference evidence="3 4" key="1">
    <citation type="submission" date="2021-06" db="EMBL/GenBank/DDBJ databases">
        <authorList>
            <person name="Kallberg Y."/>
            <person name="Tangrot J."/>
            <person name="Rosling A."/>
        </authorList>
    </citation>
    <scope>NUCLEOTIDE SEQUENCE [LARGE SCALE GENOMIC DNA]</scope>
    <source>
        <strain evidence="3 4">120-4 pot B 10/14</strain>
    </source>
</reference>
<protein>
    <submittedName>
        <fullName evidence="3">31851_t:CDS:1</fullName>
    </submittedName>
</protein>
<organism evidence="3 4">
    <name type="scientific">Gigaspora margarita</name>
    <dbReference type="NCBI Taxonomy" id="4874"/>
    <lineage>
        <taxon>Eukaryota</taxon>
        <taxon>Fungi</taxon>
        <taxon>Fungi incertae sedis</taxon>
        <taxon>Mucoromycota</taxon>
        <taxon>Glomeromycotina</taxon>
        <taxon>Glomeromycetes</taxon>
        <taxon>Diversisporales</taxon>
        <taxon>Gigasporaceae</taxon>
        <taxon>Gigaspora</taxon>
    </lineage>
</organism>
<name>A0ABN7V4Q2_GIGMA</name>
<proteinExistence type="predicted"/>
<dbReference type="InterPro" id="IPR050113">
    <property type="entry name" value="Ub_conjugating_enzyme"/>
</dbReference>
<dbReference type="InterPro" id="IPR016135">
    <property type="entry name" value="UBQ-conjugating_enzyme/RWD"/>
</dbReference>
<dbReference type="PROSITE" id="PS50127">
    <property type="entry name" value="UBC_2"/>
    <property type="match status" value="1"/>
</dbReference>
<accession>A0ABN7V4Q2</accession>
<sequence>MALKKINRDLNDLARDPPPLCSAGPIGEDLFHWNGTIMGPAETPYTGGIFFVSIHFPTDYPFKPPKNLSSEYQQ</sequence>
<dbReference type="InterPro" id="IPR000608">
    <property type="entry name" value="UBC"/>
</dbReference>
<comment type="caution">
    <text evidence="3">The sequence shown here is derived from an EMBL/GenBank/DDBJ whole genome shotgun (WGS) entry which is preliminary data.</text>
</comment>
<dbReference type="Pfam" id="PF00179">
    <property type="entry name" value="UQ_con"/>
    <property type="match status" value="1"/>
</dbReference>
<keyword evidence="4" id="KW-1185">Reference proteome</keyword>
<dbReference type="Proteomes" id="UP000789901">
    <property type="component" value="Unassembled WGS sequence"/>
</dbReference>
<feature type="domain" description="UBC core" evidence="2">
    <location>
        <begin position="1"/>
        <end position="74"/>
    </location>
</feature>
<dbReference type="PANTHER" id="PTHR24067">
    <property type="entry name" value="UBIQUITIN-CONJUGATING ENZYME E2"/>
    <property type="match status" value="1"/>
</dbReference>
<evidence type="ECO:0000256" key="1">
    <source>
        <dbReference type="ARBA" id="ARBA00022786"/>
    </source>
</evidence>
<evidence type="ECO:0000313" key="3">
    <source>
        <dbReference type="EMBL" id="CAG8729733.1"/>
    </source>
</evidence>
<gene>
    <name evidence="3" type="ORF">GMARGA_LOCUS14283</name>
</gene>